<keyword evidence="4" id="KW-1133">Transmembrane helix</keyword>
<protein>
    <recommendedName>
        <fullName evidence="10">FAS1 domain-containing protein</fullName>
    </recommendedName>
</protein>
<keyword evidence="9" id="KW-1185">Reference proteome</keyword>
<dbReference type="VEuPathDB" id="CryptoDB:Vbra_16646"/>
<dbReference type="Gene3D" id="4.10.110.10">
    <property type="entry name" value="Spasmolytic Protein, domain 1"/>
    <property type="match status" value="1"/>
</dbReference>
<dbReference type="Pfam" id="PF02469">
    <property type="entry name" value="Fasciclin"/>
    <property type="match status" value="1"/>
</dbReference>
<dbReference type="SUPFAM" id="SSF82153">
    <property type="entry name" value="FAS1 domain"/>
    <property type="match status" value="1"/>
</dbReference>
<feature type="signal peptide" evidence="5">
    <location>
        <begin position="1"/>
        <end position="25"/>
    </location>
</feature>
<feature type="region of interest" description="Disordered" evidence="3">
    <location>
        <begin position="1346"/>
        <end position="1383"/>
    </location>
</feature>
<feature type="transmembrane region" description="Helical" evidence="4">
    <location>
        <begin position="1392"/>
        <end position="1416"/>
    </location>
</feature>
<organism evidence="8 9">
    <name type="scientific">Vitrella brassicaformis (strain CCMP3155)</name>
    <dbReference type="NCBI Taxonomy" id="1169540"/>
    <lineage>
        <taxon>Eukaryota</taxon>
        <taxon>Sar</taxon>
        <taxon>Alveolata</taxon>
        <taxon>Colpodellida</taxon>
        <taxon>Vitrellaceae</taxon>
        <taxon>Vitrella</taxon>
    </lineage>
</organism>
<feature type="compositionally biased region" description="Low complexity" evidence="3">
    <location>
        <begin position="395"/>
        <end position="426"/>
    </location>
</feature>
<feature type="domain" description="P-type" evidence="7">
    <location>
        <begin position="1119"/>
        <end position="1164"/>
    </location>
</feature>
<dbReference type="InterPro" id="IPR000782">
    <property type="entry name" value="FAS1_domain"/>
</dbReference>
<dbReference type="PROSITE" id="PS50213">
    <property type="entry name" value="FAS1"/>
    <property type="match status" value="1"/>
</dbReference>
<dbReference type="STRING" id="1169540.A0A0G4G0Q8"/>
<evidence type="ECO:0000256" key="5">
    <source>
        <dbReference type="SAM" id="SignalP"/>
    </source>
</evidence>
<evidence type="ECO:0000313" key="8">
    <source>
        <dbReference type="EMBL" id="CEM21658.1"/>
    </source>
</evidence>
<dbReference type="PANTHER" id="PTHR13328">
    <property type="entry name" value="NEGATIVE ELONGATION FACTOR A NELF-A"/>
    <property type="match status" value="1"/>
</dbReference>
<dbReference type="InterPro" id="IPR052828">
    <property type="entry name" value="NELF-A_domain"/>
</dbReference>
<evidence type="ECO:0008006" key="10">
    <source>
        <dbReference type="Google" id="ProtNLM"/>
    </source>
</evidence>
<keyword evidence="4" id="KW-0812">Transmembrane</keyword>
<evidence type="ECO:0000259" key="6">
    <source>
        <dbReference type="PROSITE" id="PS50213"/>
    </source>
</evidence>
<feature type="compositionally biased region" description="Basic and acidic residues" evidence="3">
    <location>
        <begin position="259"/>
        <end position="275"/>
    </location>
</feature>
<dbReference type="InterPro" id="IPR044913">
    <property type="entry name" value="P_trefoil_dom_sf"/>
</dbReference>
<feature type="region of interest" description="Disordered" evidence="3">
    <location>
        <begin position="245"/>
        <end position="480"/>
    </location>
</feature>
<reference evidence="8 9" key="1">
    <citation type="submission" date="2014-11" db="EMBL/GenBank/DDBJ databases">
        <authorList>
            <person name="Zhu J."/>
            <person name="Qi W."/>
            <person name="Song R."/>
        </authorList>
    </citation>
    <scope>NUCLEOTIDE SEQUENCE [LARGE SCALE GENOMIC DNA]</scope>
</reference>
<dbReference type="SMART" id="SM00018">
    <property type="entry name" value="PD"/>
    <property type="match status" value="1"/>
</dbReference>
<evidence type="ECO:0000256" key="3">
    <source>
        <dbReference type="SAM" id="MobiDB-lite"/>
    </source>
</evidence>
<comment type="caution">
    <text evidence="2">Lacks conserved residue(s) required for the propagation of feature annotation.</text>
</comment>
<dbReference type="Proteomes" id="UP000041254">
    <property type="component" value="Unassembled WGS sequence"/>
</dbReference>
<dbReference type="SUPFAM" id="SSF57492">
    <property type="entry name" value="Trefoil"/>
    <property type="match status" value="1"/>
</dbReference>
<evidence type="ECO:0000256" key="2">
    <source>
        <dbReference type="PROSITE-ProRule" id="PRU00779"/>
    </source>
</evidence>
<dbReference type="Gene3D" id="2.30.180.10">
    <property type="entry name" value="FAS1 domain"/>
    <property type="match status" value="1"/>
</dbReference>
<evidence type="ECO:0000259" key="7">
    <source>
        <dbReference type="PROSITE" id="PS51448"/>
    </source>
</evidence>
<feature type="compositionally biased region" description="Low complexity" evidence="3">
    <location>
        <begin position="1203"/>
        <end position="1220"/>
    </location>
</feature>
<evidence type="ECO:0000313" key="9">
    <source>
        <dbReference type="Proteomes" id="UP000041254"/>
    </source>
</evidence>
<dbReference type="InterPro" id="IPR000519">
    <property type="entry name" value="P_trefoil_dom"/>
</dbReference>
<dbReference type="InParanoid" id="A0A0G4G0Q8"/>
<dbReference type="CDD" id="cd00111">
    <property type="entry name" value="Trefoil"/>
    <property type="match status" value="1"/>
</dbReference>
<feature type="region of interest" description="Disordered" evidence="3">
    <location>
        <begin position="1203"/>
        <end position="1225"/>
    </location>
</feature>
<proteinExistence type="predicted"/>
<dbReference type="Pfam" id="PF00088">
    <property type="entry name" value="Trefoil"/>
    <property type="match status" value="1"/>
</dbReference>
<dbReference type="PROSITE" id="PS51448">
    <property type="entry name" value="P_TREFOIL_2"/>
    <property type="match status" value="1"/>
</dbReference>
<feature type="compositionally biased region" description="Low complexity" evidence="3">
    <location>
        <begin position="439"/>
        <end position="472"/>
    </location>
</feature>
<name>A0A0G4G0Q8_VITBC</name>
<feature type="domain" description="FAS1" evidence="6">
    <location>
        <begin position="951"/>
        <end position="1110"/>
    </location>
</feature>
<keyword evidence="1" id="KW-1015">Disulfide bond</keyword>
<keyword evidence="4" id="KW-0472">Membrane</keyword>
<feature type="chain" id="PRO_5005189819" description="FAS1 domain-containing protein" evidence="5">
    <location>
        <begin position="26"/>
        <end position="1448"/>
    </location>
</feature>
<dbReference type="SMART" id="SM00554">
    <property type="entry name" value="FAS1"/>
    <property type="match status" value="1"/>
</dbReference>
<accession>A0A0G4G0Q8</accession>
<dbReference type="EMBL" id="CDMY01000542">
    <property type="protein sequence ID" value="CEM21658.1"/>
    <property type="molecule type" value="Genomic_DNA"/>
</dbReference>
<keyword evidence="5" id="KW-0732">Signal</keyword>
<evidence type="ECO:0000256" key="4">
    <source>
        <dbReference type="SAM" id="Phobius"/>
    </source>
</evidence>
<gene>
    <name evidence="8" type="ORF">Vbra_16646</name>
</gene>
<sequence length="1448" mass="158009">MVTTAAVNLALVGALAVLTAAGALPRNVVTSVSSPGSDWWQRLKDGPVDFSRPLGFTRLEVPVRSLDGLKGGWPGCVVSDWLEESGVYCKQRMDDFFPMTYRATIVAVAEGAKFSGWANYETAEQIAAAQDVAGSTYPEEFLIVDEVVELAAPGEKKPNYDHGFWLIPINPTGKEGTPTLFPSYWPDNWMTPHNFEKGNFYMRFEVLDQPSESPVAFQLCIWQGGLCTDCAEACSPAAPNSLIYDSGSDQDDGEVAVTESEKFEVRPMADGKKEEVDLEGPPPPAHAHQNGQEGKQQQQQHQPPKAQEQKQQQNGQPPKKQDGQPPKAQKQQQQKGQGQGHGEGQGQQQPPKAKEQAQQKTSQQPAATAQAVAMAKAKENGEAPKAQKQQEQKPPKAQKQQDWQQDGQQDWQQDGQQQGQQDWQQPAPAPAAPAPGPEQQPQQDGQQQDWQQQDWQQPPQQWPQQDGQPEDGAGAPPPLSEVAGIVQQAPNSHIVTGVSVPSKEFWNKPGKAFDWAAAPKSVFRFETKTFAFDSLDGLTKGEGCIVSNIDEGDIFCPEEVLDDFLPITYRASIVAVARDEEFSGWVNYMDNKTLAAARNKTGNSGEFLLLDETVEVPKGKTDKDYMKVQHGFWFHHIGEAEGGDGTPKYWPSNWTAPYDYFNGRFHMRFEVLDMPSKKPVAFQTCLAECGDLDCPQVCTVAHHAVANIDRYATEPEVDTPYVEALNKMTDAEKADERFPKNAVVLPIKLADFDAPFTLYPEAIDRFLIRLRLADPEDDSFGCAMAAASRGGISACSNATLFNETFPLYVRATAVAIAEGEEFSGWNKYYGKDNMRQKQSAEAGDKATEFLLFDEKAEIIEDGMNLDQGAFFIDTKAFPTPQFWPKDWKAYRDGQILLKVELMAEPENKIPMAFEMCIEQEGKKACAPYGETIINYGEWTSRTKKVVPPAAPASLLSVLREEGNALGASKITELIHEAGLDGMLASLGHKVTFFAPSDEALAKLDETTIQMIAKQPDALKRFLFYHIVPGTLDLSKALTALGDSSVLEQPSLSVGTLVFDKSPDGFHVSPVVTSREGTSGKVDRVLGKAAAVEGEPLKAENGLVYVIDTPMLPPEQTAERECSFGADDSFAVFDCFTEGLASEEECTARGCCFDAEKEVKCFAAKGSAIPQKLASSLTPLSAAILEQPRVAAFSAFELAELETTPAAEEETTAAPEATDATSAPPLEDDDLLIEDEVVFQIRMLDYNYDDIMKGGFPAVRAMTNLVQKAVGGAMGVAPEAIEIIKLARGSVIAIFRINDEAITSRYGEMDSFVSAYTDQVKRSSSTLHRLLNIDDSFPPTIALSEVETTDPEVEEPSAAGGGAQPPPNKVRGAEEVQIPESKEDASTTGALPAWFWVVIVLALVLAVGVAVGAWLLLRRRKGGKEEPAPELPTAQRITVTTTQADATDL</sequence>
<dbReference type="InterPro" id="IPR036378">
    <property type="entry name" value="FAS1_dom_sf"/>
</dbReference>
<feature type="compositionally biased region" description="Low complexity" evidence="3">
    <location>
        <begin position="289"/>
        <end position="336"/>
    </location>
</feature>
<feature type="compositionally biased region" description="Pro residues" evidence="3">
    <location>
        <begin position="427"/>
        <end position="438"/>
    </location>
</feature>
<evidence type="ECO:0000256" key="1">
    <source>
        <dbReference type="ARBA" id="ARBA00023157"/>
    </source>
</evidence>
<feature type="compositionally biased region" description="Low complexity" evidence="3">
    <location>
        <begin position="358"/>
        <end position="375"/>
    </location>
</feature>
<dbReference type="PANTHER" id="PTHR13328:SF4">
    <property type="entry name" value="NEGATIVE ELONGATION FACTOR A"/>
    <property type="match status" value="1"/>
</dbReference>